<dbReference type="Proteomes" id="UP000006514">
    <property type="component" value="Unassembled WGS sequence"/>
</dbReference>
<protein>
    <submittedName>
        <fullName evidence="1">Uncharacterized protein</fullName>
    </submittedName>
</protein>
<gene>
    <name evidence="1" type="ORF">AURDEDRAFT_178627</name>
</gene>
<evidence type="ECO:0000313" key="1">
    <source>
        <dbReference type="EMBL" id="EJD32319.1"/>
    </source>
</evidence>
<dbReference type="EMBL" id="JH689092">
    <property type="protein sequence ID" value="EJD32319.1"/>
    <property type="molecule type" value="Genomic_DNA"/>
</dbReference>
<accession>J0CQ32</accession>
<proteinExistence type="predicted"/>
<evidence type="ECO:0000313" key="2">
    <source>
        <dbReference type="Proteomes" id="UP000006514"/>
    </source>
</evidence>
<keyword evidence="2" id="KW-1185">Reference proteome</keyword>
<dbReference type="AlphaFoldDB" id="J0CQ32"/>
<dbReference type="InParanoid" id="J0CQ32"/>
<reference evidence="2" key="1">
    <citation type="journal article" date="2012" name="Science">
        <title>The Paleozoic origin of enzymatic lignin decomposition reconstructed from 31 fungal genomes.</title>
        <authorList>
            <person name="Floudas D."/>
            <person name="Binder M."/>
            <person name="Riley R."/>
            <person name="Barry K."/>
            <person name="Blanchette R.A."/>
            <person name="Henrissat B."/>
            <person name="Martinez A.T."/>
            <person name="Otillar R."/>
            <person name="Spatafora J.W."/>
            <person name="Yadav J.S."/>
            <person name="Aerts A."/>
            <person name="Benoit I."/>
            <person name="Boyd A."/>
            <person name="Carlson A."/>
            <person name="Copeland A."/>
            <person name="Coutinho P.M."/>
            <person name="de Vries R.P."/>
            <person name="Ferreira P."/>
            <person name="Findley K."/>
            <person name="Foster B."/>
            <person name="Gaskell J."/>
            <person name="Glotzer D."/>
            <person name="Gorecki P."/>
            <person name="Heitman J."/>
            <person name="Hesse C."/>
            <person name="Hori C."/>
            <person name="Igarashi K."/>
            <person name="Jurgens J.A."/>
            <person name="Kallen N."/>
            <person name="Kersten P."/>
            <person name="Kohler A."/>
            <person name="Kuees U."/>
            <person name="Kumar T.K.A."/>
            <person name="Kuo A."/>
            <person name="LaButti K."/>
            <person name="Larrondo L.F."/>
            <person name="Lindquist E."/>
            <person name="Ling A."/>
            <person name="Lombard V."/>
            <person name="Lucas S."/>
            <person name="Lundell T."/>
            <person name="Martin R."/>
            <person name="McLaughlin D.J."/>
            <person name="Morgenstern I."/>
            <person name="Morin E."/>
            <person name="Murat C."/>
            <person name="Nagy L.G."/>
            <person name="Nolan M."/>
            <person name="Ohm R.A."/>
            <person name="Patyshakuliyeva A."/>
            <person name="Rokas A."/>
            <person name="Ruiz-Duenas F.J."/>
            <person name="Sabat G."/>
            <person name="Salamov A."/>
            <person name="Samejima M."/>
            <person name="Schmutz J."/>
            <person name="Slot J.C."/>
            <person name="St John F."/>
            <person name="Stenlid J."/>
            <person name="Sun H."/>
            <person name="Sun S."/>
            <person name="Syed K."/>
            <person name="Tsang A."/>
            <person name="Wiebenga A."/>
            <person name="Young D."/>
            <person name="Pisabarro A."/>
            <person name="Eastwood D.C."/>
            <person name="Martin F."/>
            <person name="Cullen D."/>
            <person name="Grigoriev I.V."/>
            <person name="Hibbett D.S."/>
        </authorList>
    </citation>
    <scope>NUCLEOTIDE SEQUENCE [LARGE SCALE GENOMIC DNA]</scope>
    <source>
        <strain evidence="2">TFB10046</strain>
    </source>
</reference>
<sequence length="106" mass="11790">MPEWLANGHPMRGPRGDFHVPHNIEGLPTVLPAIDDRHEEIVNLDYIFAATHQRLEKTAAHTAKLTRCSSPCALPRPMPSIRIAGGHSCCTRRRPIVFPPMQIPVA</sequence>
<name>J0CQ32_AURST</name>
<dbReference type="KEGG" id="adl:AURDEDRAFT_178627"/>
<organism evidence="1 2">
    <name type="scientific">Auricularia subglabra (strain TFB-10046 / SS5)</name>
    <name type="common">White-rot fungus</name>
    <name type="synonym">Auricularia delicata (strain TFB10046)</name>
    <dbReference type="NCBI Taxonomy" id="717982"/>
    <lineage>
        <taxon>Eukaryota</taxon>
        <taxon>Fungi</taxon>
        <taxon>Dikarya</taxon>
        <taxon>Basidiomycota</taxon>
        <taxon>Agaricomycotina</taxon>
        <taxon>Agaricomycetes</taxon>
        <taxon>Auriculariales</taxon>
        <taxon>Auriculariaceae</taxon>
        <taxon>Auricularia</taxon>
    </lineage>
</organism>